<evidence type="ECO:0000313" key="4">
    <source>
        <dbReference type="EMBL" id="NYZ64841.1"/>
    </source>
</evidence>
<comment type="caution">
    <text evidence="4">The sequence shown here is derived from an EMBL/GenBank/DDBJ whole genome shotgun (WGS) entry which is preliminary data.</text>
</comment>
<keyword evidence="3" id="KW-0378">Hydrolase</keyword>
<dbReference type="GO" id="GO:0009691">
    <property type="term" value="P:cytokinin biosynthetic process"/>
    <property type="evidence" value="ECO:0007669"/>
    <property type="project" value="UniProtKB-UniRule"/>
</dbReference>
<dbReference type="PANTHER" id="PTHR31223">
    <property type="entry name" value="LOG FAMILY PROTEIN YJL055W"/>
    <property type="match status" value="1"/>
</dbReference>
<gene>
    <name evidence="4" type="ORF">H0A36_02405</name>
</gene>
<protein>
    <recommendedName>
        <fullName evidence="3">Cytokinin riboside 5'-monophosphate phosphoribohydrolase</fullName>
        <ecNumber evidence="3">3.2.2.n1</ecNumber>
    </recommendedName>
</protein>
<dbReference type="NCBIfam" id="TIGR00730">
    <property type="entry name" value="Rossman fold protein, TIGR00730 family"/>
    <property type="match status" value="1"/>
</dbReference>
<dbReference type="InterPro" id="IPR005269">
    <property type="entry name" value="LOG"/>
</dbReference>
<sequence length="182" mass="19658">MRVNIFCASRSGLDPSLPTMVQQLAIALIKNKVGVVYGGANDGLMGILADHVLALKGEVIGVMPSLLVARERAHAGLTELFEVSSLATRKEKMASLADCFLVLPGGLGTLDELFEVLTWAQVGLHNKPIAILNHHGYYNHLLTFLEEGVANQLIAEKDFNRLLVADTPVGVVEKLLESVVFD</sequence>
<name>A0A853I4F2_9GAMM</name>
<dbReference type="SUPFAM" id="SSF102405">
    <property type="entry name" value="MCP/YpsA-like"/>
    <property type="match status" value="1"/>
</dbReference>
<evidence type="ECO:0000256" key="1">
    <source>
        <dbReference type="ARBA" id="ARBA00000274"/>
    </source>
</evidence>
<dbReference type="Gene3D" id="3.40.50.450">
    <property type="match status" value="1"/>
</dbReference>
<reference evidence="4 5" key="1">
    <citation type="submission" date="2020-07" db="EMBL/GenBank/DDBJ databases">
        <title>Endozoicomonas sp. nov., isolated from sediment.</title>
        <authorList>
            <person name="Gu T."/>
        </authorList>
    </citation>
    <scope>NUCLEOTIDE SEQUENCE [LARGE SCALE GENOMIC DNA]</scope>
    <source>
        <strain evidence="4 5">SM1973</strain>
    </source>
</reference>
<dbReference type="PANTHER" id="PTHR31223:SF70">
    <property type="entry name" value="LOG FAMILY PROTEIN YJL055W"/>
    <property type="match status" value="1"/>
</dbReference>
<dbReference type="RefSeq" id="WP_180566866.1">
    <property type="nucleotide sequence ID" value="NZ_JACCKB010000002.1"/>
</dbReference>
<evidence type="ECO:0000256" key="2">
    <source>
        <dbReference type="ARBA" id="ARBA00006763"/>
    </source>
</evidence>
<evidence type="ECO:0000256" key="3">
    <source>
        <dbReference type="RuleBase" id="RU363015"/>
    </source>
</evidence>
<dbReference type="EMBL" id="JACCKB010000002">
    <property type="protein sequence ID" value="NYZ64841.1"/>
    <property type="molecule type" value="Genomic_DNA"/>
</dbReference>
<accession>A0A853I4F2</accession>
<organism evidence="4 5">
    <name type="scientific">Spartinivicinus marinus</name>
    <dbReference type="NCBI Taxonomy" id="2994442"/>
    <lineage>
        <taxon>Bacteria</taxon>
        <taxon>Pseudomonadati</taxon>
        <taxon>Pseudomonadota</taxon>
        <taxon>Gammaproteobacteria</taxon>
        <taxon>Oceanospirillales</taxon>
        <taxon>Zooshikellaceae</taxon>
        <taxon>Spartinivicinus</taxon>
    </lineage>
</organism>
<comment type="similarity">
    <text evidence="2 3">Belongs to the LOG family.</text>
</comment>
<keyword evidence="5" id="KW-1185">Reference proteome</keyword>
<dbReference type="InterPro" id="IPR031100">
    <property type="entry name" value="LOG_fam"/>
</dbReference>
<dbReference type="GO" id="GO:0005829">
    <property type="term" value="C:cytosol"/>
    <property type="evidence" value="ECO:0007669"/>
    <property type="project" value="TreeGrafter"/>
</dbReference>
<comment type="catalytic activity">
    <reaction evidence="1">
        <text>AMP + H2O = D-ribose 5-phosphate + adenine</text>
        <dbReference type="Rhea" id="RHEA:20129"/>
        <dbReference type="ChEBI" id="CHEBI:15377"/>
        <dbReference type="ChEBI" id="CHEBI:16708"/>
        <dbReference type="ChEBI" id="CHEBI:78346"/>
        <dbReference type="ChEBI" id="CHEBI:456215"/>
        <dbReference type="EC" id="3.2.2.4"/>
    </reaction>
</comment>
<dbReference type="AlphaFoldDB" id="A0A853I4F2"/>
<dbReference type="Pfam" id="PF03641">
    <property type="entry name" value="Lysine_decarbox"/>
    <property type="match status" value="1"/>
</dbReference>
<dbReference type="GO" id="GO:0008714">
    <property type="term" value="F:AMP nucleosidase activity"/>
    <property type="evidence" value="ECO:0007669"/>
    <property type="project" value="UniProtKB-EC"/>
</dbReference>
<evidence type="ECO:0000313" key="5">
    <source>
        <dbReference type="Proteomes" id="UP000569732"/>
    </source>
</evidence>
<proteinExistence type="inferred from homology"/>
<keyword evidence="3" id="KW-0203">Cytokinin biosynthesis</keyword>
<dbReference type="Proteomes" id="UP000569732">
    <property type="component" value="Unassembled WGS sequence"/>
</dbReference>
<dbReference type="EC" id="3.2.2.n1" evidence="3"/>